<evidence type="ECO:0000313" key="3">
    <source>
        <dbReference type="Proteomes" id="UP000253314"/>
    </source>
</evidence>
<dbReference type="EMBL" id="QOCW01000012">
    <property type="protein sequence ID" value="RBW69222.1"/>
    <property type="molecule type" value="Genomic_DNA"/>
</dbReference>
<sequence>MIRKLTDLDTDDVLYFLKKEAAMNLFMIGDIEAFRFETKFHELWGDFDEEHNIRAILLRFYHIYTPYAQGKYDAKAFSEIINRDECFEGLTGKKGVTEQIEPFLTVNLPKKRTMNFLELKSEKKLDHSLDVSIVKKAEITDIDRLLLLRSQMENFTEQPTTRENMKKVFESKTGRTVYIEKEEELVASASTIAENSMSAMIVGVCTLPAFRKKGLATLCVTALCKEVLSEGKTVCLFYDNPNAGKIYKRLGFEEIGMWNYYKP</sequence>
<accession>A0A366XSV6</accession>
<evidence type="ECO:0000259" key="1">
    <source>
        <dbReference type="PROSITE" id="PS51186"/>
    </source>
</evidence>
<dbReference type="PROSITE" id="PS51186">
    <property type="entry name" value="GNAT"/>
    <property type="match status" value="1"/>
</dbReference>
<dbReference type="InterPro" id="IPR000182">
    <property type="entry name" value="GNAT_dom"/>
</dbReference>
<evidence type="ECO:0000313" key="2">
    <source>
        <dbReference type="EMBL" id="RBW69222.1"/>
    </source>
</evidence>
<reference evidence="2 3" key="1">
    <citation type="submission" date="2018-07" db="EMBL/GenBank/DDBJ databases">
        <title>Lottiidibacillus patelloidae gen. nov., sp. nov., isolated from the intestinal tract of a marine limpet and the reclassification of B. taeanensis BH030017T, B. algicola KMM 3737T and B. hwajinpoensis SW-72T as genus Lottiidibacillus.</title>
        <authorList>
            <person name="Liu R."/>
            <person name="Huang Z."/>
        </authorList>
    </citation>
    <scope>NUCLEOTIDE SEQUENCE [LARGE SCALE GENOMIC DNA]</scope>
    <source>
        <strain evidence="2 3">BH030017</strain>
    </source>
</reference>
<dbReference type="SUPFAM" id="SSF55729">
    <property type="entry name" value="Acyl-CoA N-acyltransferases (Nat)"/>
    <property type="match status" value="1"/>
</dbReference>
<keyword evidence="3" id="KW-1185">Reference proteome</keyword>
<dbReference type="GO" id="GO:0016747">
    <property type="term" value="F:acyltransferase activity, transferring groups other than amino-acyl groups"/>
    <property type="evidence" value="ECO:0007669"/>
    <property type="project" value="InterPro"/>
</dbReference>
<dbReference type="InterPro" id="IPR016181">
    <property type="entry name" value="Acyl_CoA_acyltransferase"/>
</dbReference>
<dbReference type="Pfam" id="PF12746">
    <property type="entry name" value="GNAT_acetyltran"/>
    <property type="match status" value="1"/>
</dbReference>
<dbReference type="Gene3D" id="3.40.630.30">
    <property type="match status" value="1"/>
</dbReference>
<proteinExistence type="predicted"/>
<organism evidence="2 3">
    <name type="scientific">Bacillus taeanensis</name>
    <dbReference type="NCBI Taxonomy" id="273032"/>
    <lineage>
        <taxon>Bacteria</taxon>
        <taxon>Bacillati</taxon>
        <taxon>Bacillota</taxon>
        <taxon>Bacilli</taxon>
        <taxon>Bacillales</taxon>
        <taxon>Bacillaceae</taxon>
        <taxon>Bacillus</taxon>
    </lineage>
</organism>
<protein>
    <submittedName>
        <fullName evidence="2">GNAT family N-acetyltransferase</fullName>
    </submittedName>
</protein>
<name>A0A366XSV6_9BACI</name>
<dbReference type="Proteomes" id="UP000253314">
    <property type="component" value="Unassembled WGS sequence"/>
</dbReference>
<dbReference type="OrthoDB" id="248489at2"/>
<feature type="domain" description="N-acetyltransferase" evidence="1">
    <location>
        <begin position="132"/>
        <end position="263"/>
    </location>
</feature>
<dbReference type="CDD" id="cd04301">
    <property type="entry name" value="NAT_SF"/>
    <property type="match status" value="1"/>
</dbReference>
<dbReference type="RefSeq" id="WP_113806429.1">
    <property type="nucleotide sequence ID" value="NZ_QOCW01000012.1"/>
</dbReference>
<dbReference type="InterPro" id="IPR027365">
    <property type="entry name" value="GNAT_acetyltra_YdfB-like"/>
</dbReference>
<dbReference type="AlphaFoldDB" id="A0A366XSV6"/>
<keyword evidence="2" id="KW-0808">Transferase</keyword>
<gene>
    <name evidence="2" type="ORF">DS031_12650</name>
</gene>
<comment type="caution">
    <text evidence="2">The sequence shown here is derived from an EMBL/GenBank/DDBJ whole genome shotgun (WGS) entry which is preliminary data.</text>
</comment>